<dbReference type="Proteomes" id="UP001150603">
    <property type="component" value="Unassembled WGS sequence"/>
</dbReference>
<evidence type="ECO:0000313" key="1">
    <source>
        <dbReference type="EMBL" id="KAJ1931038.1"/>
    </source>
</evidence>
<dbReference type="EMBL" id="JANBPW010006208">
    <property type="protein sequence ID" value="KAJ1931038.1"/>
    <property type="molecule type" value="Genomic_DNA"/>
</dbReference>
<reference evidence="1" key="1">
    <citation type="submission" date="2022-07" db="EMBL/GenBank/DDBJ databases">
        <title>Phylogenomic reconstructions and comparative analyses of Kickxellomycotina fungi.</title>
        <authorList>
            <person name="Reynolds N.K."/>
            <person name="Stajich J.E."/>
            <person name="Barry K."/>
            <person name="Grigoriev I.V."/>
            <person name="Crous P."/>
            <person name="Smith M.E."/>
        </authorList>
    </citation>
    <scope>NUCLEOTIDE SEQUENCE</scope>
    <source>
        <strain evidence="1">NRRL 5244</strain>
    </source>
</reference>
<keyword evidence="2" id="KW-1185">Reference proteome</keyword>
<organism evidence="1 2">
    <name type="scientific">Linderina macrospora</name>
    <dbReference type="NCBI Taxonomy" id="4868"/>
    <lineage>
        <taxon>Eukaryota</taxon>
        <taxon>Fungi</taxon>
        <taxon>Fungi incertae sedis</taxon>
        <taxon>Zoopagomycota</taxon>
        <taxon>Kickxellomycotina</taxon>
        <taxon>Kickxellomycetes</taxon>
        <taxon>Kickxellales</taxon>
        <taxon>Kickxellaceae</taxon>
        <taxon>Linderina</taxon>
    </lineage>
</organism>
<accession>A0ACC1IYM5</accession>
<name>A0ACC1IYM5_9FUNG</name>
<evidence type="ECO:0000313" key="2">
    <source>
        <dbReference type="Proteomes" id="UP001150603"/>
    </source>
</evidence>
<gene>
    <name evidence="1" type="ORF">FBU59_006846</name>
</gene>
<protein>
    <submittedName>
        <fullName evidence="1">Uncharacterized protein</fullName>
    </submittedName>
</protein>
<proteinExistence type="predicted"/>
<sequence>MRRFSIFVIAAFLGLAHASKPTPTADVQAYAGDDETTTVVLEGESPCEPVVTPYVQTVVANIVNTVVAVNTVYAVQTNVQQIDQTVTNVQMAGVAEETTEVYQVTQMYVCPPPATVTVDEIQTLWVTETVTPTVQVVETQYQQQVVQQVVTATEQVNQVAYNIVTIQQQAAQVVATNVHPVVQVVQENVQQAAYAGVVPNAGAVDCETPVYA</sequence>
<comment type="caution">
    <text evidence="1">The sequence shown here is derived from an EMBL/GenBank/DDBJ whole genome shotgun (WGS) entry which is preliminary data.</text>
</comment>